<evidence type="ECO:0000256" key="7">
    <source>
        <dbReference type="ARBA" id="ARBA00022989"/>
    </source>
</evidence>
<feature type="transmembrane region" description="Helical" evidence="9">
    <location>
        <begin position="177"/>
        <end position="197"/>
    </location>
</feature>
<keyword evidence="3" id="KW-1003">Cell membrane</keyword>
<keyword evidence="4 9" id="KW-0812">Transmembrane</keyword>
<dbReference type="InterPro" id="IPR027417">
    <property type="entry name" value="P-loop_NTPase"/>
</dbReference>
<dbReference type="InterPro" id="IPR036640">
    <property type="entry name" value="ABC1_TM_sf"/>
</dbReference>
<dbReference type="PROSITE" id="PS00211">
    <property type="entry name" value="ABC_TRANSPORTER_1"/>
    <property type="match status" value="1"/>
</dbReference>
<evidence type="ECO:0000259" key="10">
    <source>
        <dbReference type="PROSITE" id="PS50893"/>
    </source>
</evidence>
<dbReference type="GO" id="GO:0005524">
    <property type="term" value="F:ATP binding"/>
    <property type="evidence" value="ECO:0007669"/>
    <property type="project" value="UniProtKB-KW"/>
</dbReference>
<dbReference type="Gene3D" id="3.40.50.300">
    <property type="entry name" value="P-loop containing nucleotide triphosphate hydrolases"/>
    <property type="match status" value="1"/>
</dbReference>
<evidence type="ECO:0000259" key="11">
    <source>
        <dbReference type="PROSITE" id="PS50929"/>
    </source>
</evidence>
<evidence type="ECO:0000256" key="2">
    <source>
        <dbReference type="ARBA" id="ARBA00022448"/>
    </source>
</evidence>
<sequence length="617" mass="70308">MSDGTGVGTGQEPGISNIIRSFRYWPRVFQMLWTISPGYLLIMSVINLLQGFLPALSIQATQQMINSISAGHSEMVSALLFFLAIAVVYGLTSTSQNYFETLYQTKLSNHINVAVIEKSTTLSLEDFENAEMQDQLKRVQNESGFRPFQIAKQIFSILSNVISLISISVIIVSWSWWAAVILIIVPAISFFTFLKIGQQEFVNLWSRASKSRSAWYLSYLISRDNTFKEVKLYNLGAHFTQKYKAITDGFFKQDKKLAANRVKYASLYELIEIIASFTVIVLAMLSALRGALPVGNVVAILQSITQIQSRSEAVVQELLALCQNNLYLEQLFTFLDYEEKRAFSITEGEKLHAIKDIEFRDVSFQYSNSDHYALHNLNFTIRTGQKIAIVGHNGSGKSTLIKLLMKLYQQSAGRILVNGQDINHWNIEDYQRRIGVVFQDFVQYEMSVRQNIGYGNIQEIENEEKILTSAQYAGIQPLVQSFPRGLDTQLGLWFEEGHQLSGGQWQRIAIARAFMREADVYILDEPSSFLDPEAERDVFERMGRLIEDRIGIFISHRLSSVNFADQIWVMDQGEIIEMGTHRELMALNGNYARMYRIQAESYASKEQEEEVLHTNMG</sequence>
<feature type="transmembrane region" description="Helical" evidence="9">
    <location>
        <begin position="75"/>
        <end position="92"/>
    </location>
</feature>
<organism evidence="12 13">
    <name type="scientific">Paenibacillus bovis</name>
    <dbReference type="NCBI Taxonomy" id="1616788"/>
    <lineage>
        <taxon>Bacteria</taxon>
        <taxon>Bacillati</taxon>
        <taxon>Bacillota</taxon>
        <taxon>Bacilli</taxon>
        <taxon>Bacillales</taxon>
        <taxon>Paenibacillaceae</taxon>
        <taxon>Paenibacillus</taxon>
    </lineage>
</organism>
<comment type="subcellular location">
    <subcellularLocation>
        <location evidence="1">Cell membrane</location>
        <topology evidence="1">Multi-pass membrane protein</topology>
    </subcellularLocation>
</comment>
<keyword evidence="6 12" id="KW-0067">ATP-binding</keyword>
<gene>
    <name evidence="12" type="ORF">AR543_02140</name>
</gene>
<dbReference type="PANTHER" id="PTHR43394:SF1">
    <property type="entry name" value="ATP-BINDING CASSETTE SUB-FAMILY B MEMBER 10, MITOCHONDRIAL"/>
    <property type="match status" value="1"/>
</dbReference>
<evidence type="ECO:0000256" key="9">
    <source>
        <dbReference type="SAM" id="Phobius"/>
    </source>
</evidence>
<dbReference type="Proteomes" id="UP000078148">
    <property type="component" value="Chromosome"/>
</dbReference>
<dbReference type="EMBL" id="CP013023">
    <property type="protein sequence ID" value="ANF94951.1"/>
    <property type="molecule type" value="Genomic_DNA"/>
</dbReference>
<dbReference type="PANTHER" id="PTHR43394">
    <property type="entry name" value="ATP-DEPENDENT PERMEASE MDL1, MITOCHONDRIAL"/>
    <property type="match status" value="1"/>
</dbReference>
<dbReference type="PROSITE" id="PS50929">
    <property type="entry name" value="ABC_TM1F"/>
    <property type="match status" value="1"/>
</dbReference>
<keyword evidence="13" id="KW-1185">Reference proteome</keyword>
<dbReference type="SUPFAM" id="SSF52540">
    <property type="entry name" value="P-loop containing nucleoside triphosphate hydrolases"/>
    <property type="match status" value="1"/>
</dbReference>
<name>A0A172ZBD0_9BACL</name>
<evidence type="ECO:0000313" key="13">
    <source>
        <dbReference type="Proteomes" id="UP000078148"/>
    </source>
</evidence>
<dbReference type="InterPro" id="IPR003439">
    <property type="entry name" value="ABC_transporter-like_ATP-bd"/>
</dbReference>
<dbReference type="InterPro" id="IPR011527">
    <property type="entry name" value="ABC1_TM_dom"/>
</dbReference>
<evidence type="ECO:0000256" key="6">
    <source>
        <dbReference type="ARBA" id="ARBA00022840"/>
    </source>
</evidence>
<dbReference type="GO" id="GO:0005886">
    <property type="term" value="C:plasma membrane"/>
    <property type="evidence" value="ECO:0007669"/>
    <property type="project" value="UniProtKB-SubCell"/>
</dbReference>
<feature type="transmembrane region" description="Helical" evidence="9">
    <location>
        <begin position="31"/>
        <end position="55"/>
    </location>
</feature>
<keyword evidence="5" id="KW-0547">Nucleotide-binding</keyword>
<dbReference type="Pfam" id="PF00664">
    <property type="entry name" value="ABC_membrane"/>
    <property type="match status" value="1"/>
</dbReference>
<reference evidence="13" key="1">
    <citation type="submission" date="2015-10" db="EMBL/GenBank/DDBJ databases">
        <title>Genome of Paenibacillus bovis sp. nov.</title>
        <authorList>
            <person name="Wu Z."/>
            <person name="Gao C."/>
            <person name="Liu Z."/>
            <person name="Zheng H."/>
        </authorList>
    </citation>
    <scope>NUCLEOTIDE SEQUENCE [LARGE SCALE GENOMIC DNA]</scope>
    <source>
        <strain evidence="13">BD3526</strain>
    </source>
</reference>
<dbReference type="AlphaFoldDB" id="A0A172ZBD0"/>
<evidence type="ECO:0000256" key="1">
    <source>
        <dbReference type="ARBA" id="ARBA00004651"/>
    </source>
</evidence>
<keyword evidence="7 9" id="KW-1133">Transmembrane helix</keyword>
<dbReference type="Gene3D" id="1.20.1560.10">
    <property type="entry name" value="ABC transporter type 1, transmembrane domain"/>
    <property type="match status" value="1"/>
</dbReference>
<keyword evidence="8 9" id="KW-0472">Membrane</keyword>
<proteinExistence type="predicted"/>
<dbReference type="InterPro" id="IPR003593">
    <property type="entry name" value="AAA+_ATPase"/>
</dbReference>
<feature type="transmembrane region" description="Helical" evidence="9">
    <location>
        <begin position="154"/>
        <end position="171"/>
    </location>
</feature>
<evidence type="ECO:0000256" key="8">
    <source>
        <dbReference type="ARBA" id="ARBA00023136"/>
    </source>
</evidence>
<feature type="domain" description="ABC transporter" evidence="10">
    <location>
        <begin position="357"/>
        <end position="597"/>
    </location>
</feature>
<dbReference type="InterPro" id="IPR039421">
    <property type="entry name" value="Type_1_exporter"/>
</dbReference>
<keyword evidence="2" id="KW-0813">Transport</keyword>
<feature type="domain" description="ABC transmembrane type-1" evidence="11">
    <location>
        <begin position="41"/>
        <end position="309"/>
    </location>
</feature>
<dbReference type="SUPFAM" id="SSF90123">
    <property type="entry name" value="ABC transporter transmembrane region"/>
    <property type="match status" value="1"/>
</dbReference>
<evidence type="ECO:0000256" key="5">
    <source>
        <dbReference type="ARBA" id="ARBA00022741"/>
    </source>
</evidence>
<evidence type="ECO:0000256" key="3">
    <source>
        <dbReference type="ARBA" id="ARBA00022475"/>
    </source>
</evidence>
<dbReference type="InterPro" id="IPR017871">
    <property type="entry name" value="ABC_transporter-like_CS"/>
</dbReference>
<dbReference type="SMART" id="SM00382">
    <property type="entry name" value="AAA"/>
    <property type="match status" value="1"/>
</dbReference>
<evidence type="ECO:0000256" key="4">
    <source>
        <dbReference type="ARBA" id="ARBA00022692"/>
    </source>
</evidence>
<accession>A0A172ZBD0</accession>
<dbReference type="KEGG" id="pbv:AR543_02140"/>
<reference evidence="12 13" key="2">
    <citation type="journal article" date="2016" name="Int. J. Syst. Evol. Microbiol.">
        <title>Paenibacillus bovis sp. nov., isolated from raw yak (Bos grunniens) milk.</title>
        <authorList>
            <person name="Gao C."/>
            <person name="Han J."/>
            <person name="Liu Z."/>
            <person name="Xu X."/>
            <person name="Hang F."/>
            <person name="Wu Z."/>
        </authorList>
    </citation>
    <scope>NUCLEOTIDE SEQUENCE [LARGE SCALE GENOMIC DNA]</scope>
    <source>
        <strain evidence="12 13">BD3526</strain>
    </source>
</reference>
<dbReference type="FunFam" id="3.40.50.300:FF:000221">
    <property type="entry name" value="Multidrug ABC transporter ATP-binding protein"/>
    <property type="match status" value="1"/>
</dbReference>
<dbReference type="GO" id="GO:0015421">
    <property type="term" value="F:ABC-type oligopeptide transporter activity"/>
    <property type="evidence" value="ECO:0007669"/>
    <property type="project" value="TreeGrafter"/>
</dbReference>
<protein>
    <submittedName>
        <fullName evidence="12">ABC transporter ATP-binding protein</fullName>
    </submittedName>
</protein>
<dbReference type="Pfam" id="PF00005">
    <property type="entry name" value="ABC_tran"/>
    <property type="match status" value="1"/>
</dbReference>
<dbReference type="PROSITE" id="PS50893">
    <property type="entry name" value="ABC_TRANSPORTER_2"/>
    <property type="match status" value="1"/>
</dbReference>
<feature type="transmembrane region" description="Helical" evidence="9">
    <location>
        <begin position="270"/>
        <end position="292"/>
    </location>
</feature>
<dbReference type="GO" id="GO:0016887">
    <property type="term" value="F:ATP hydrolysis activity"/>
    <property type="evidence" value="ECO:0007669"/>
    <property type="project" value="InterPro"/>
</dbReference>
<evidence type="ECO:0000313" key="12">
    <source>
        <dbReference type="EMBL" id="ANF94951.1"/>
    </source>
</evidence>
<dbReference type="STRING" id="1616788.AR543_02140"/>